<dbReference type="CDD" id="cd03468">
    <property type="entry name" value="PolY_like"/>
    <property type="match status" value="1"/>
</dbReference>
<dbReference type="Proteomes" id="UP000269669">
    <property type="component" value="Unassembled WGS sequence"/>
</dbReference>
<dbReference type="InterPro" id="IPR043128">
    <property type="entry name" value="Rev_trsase/Diguanyl_cyclase"/>
</dbReference>
<dbReference type="InterPro" id="IPR050356">
    <property type="entry name" value="SulA_CellDiv_inhibitor"/>
</dbReference>
<organism evidence="4 5">
    <name type="scientific">Edaphobacter aggregans</name>
    <dbReference type="NCBI Taxonomy" id="570835"/>
    <lineage>
        <taxon>Bacteria</taxon>
        <taxon>Pseudomonadati</taxon>
        <taxon>Acidobacteriota</taxon>
        <taxon>Terriglobia</taxon>
        <taxon>Terriglobales</taxon>
        <taxon>Acidobacteriaceae</taxon>
        <taxon>Edaphobacter</taxon>
    </lineage>
</organism>
<reference evidence="4 5" key="1">
    <citation type="submission" date="2018-12" db="EMBL/GenBank/DDBJ databases">
        <title>Sequencing of bacterial isolates from soil warming experiment in Harvard Forest, Massachusetts, USA.</title>
        <authorList>
            <person name="Deangelis K."/>
        </authorList>
    </citation>
    <scope>NUCLEOTIDE SEQUENCE [LARGE SCALE GENOMIC DNA]</scope>
    <source>
        <strain evidence="4 5">EB153</strain>
    </source>
</reference>
<gene>
    <name evidence="4" type="ORF">EDE15_4570</name>
</gene>
<protein>
    <submittedName>
        <fullName evidence="4">Protein ImuB</fullName>
    </submittedName>
</protein>
<accession>A0A428MPZ2</accession>
<comment type="caution">
    <text evidence="4">The sequence shown here is derived from an EMBL/GenBank/DDBJ whole genome shotgun (WGS) entry which is preliminary data.</text>
</comment>
<evidence type="ECO:0000256" key="2">
    <source>
        <dbReference type="ARBA" id="ARBA00022763"/>
    </source>
</evidence>
<dbReference type="SUPFAM" id="SSF56672">
    <property type="entry name" value="DNA/RNA polymerases"/>
    <property type="match status" value="1"/>
</dbReference>
<sequence length="515" mass="56425">MAVSNRMVRCAMTKPTELYACLYTKEFPAQSLLRLRPELHSKPCVVMEGEAPSQSVCSLNTKARLAGLARGMTRVEVETFSEPVVLSRSVQAETVTRSILLECAGAFSPRIEDHRSDTALLCGIDIAGTKSLFGPPELLAQSLLQRVRSLGISARVIVSDNFHTAVCIAKGPMARSAIQIIPSQSKTEALSGLPLSVLDLTDTQAETFALWGIRTLGNLASLPEKELIARMGQDGKRLRQLARGEHPHLFQPAQAPFTLDEQMELDAPVDLLDSLLFIVNMMVDQLILRAKARILALASLTITLTLDGAGSHTRTVRPALPTTDKQLWIKLLHLDLQAHPPSTSILAVALHAEPGSTSKIQLGLFSPQLPEASRLDVTLARIRAIVGENNVGCAVLQDSHALESFRMEPFSVLSGESATAASSQPRASMRILRPSEAASVTLQNGRPSIFFFRERRYAVEHGYGPWVVGGDWWAQTLWGCEQWDLVARSQDGSLLCCCMMRDLLENKWQMAALYD</sequence>
<feature type="domain" description="UmuC" evidence="3">
    <location>
        <begin position="23"/>
        <end position="167"/>
    </location>
</feature>
<evidence type="ECO:0000313" key="4">
    <source>
        <dbReference type="EMBL" id="RSL18960.1"/>
    </source>
</evidence>
<dbReference type="AlphaFoldDB" id="A0A428MPZ2"/>
<dbReference type="Gene3D" id="3.40.1170.60">
    <property type="match status" value="1"/>
</dbReference>
<proteinExistence type="inferred from homology"/>
<dbReference type="InterPro" id="IPR001126">
    <property type="entry name" value="UmuC"/>
</dbReference>
<dbReference type="GO" id="GO:0006281">
    <property type="term" value="P:DNA repair"/>
    <property type="evidence" value="ECO:0007669"/>
    <property type="project" value="InterPro"/>
</dbReference>
<dbReference type="Pfam" id="PF00817">
    <property type="entry name" value="IMS"/>
    <property type="match status" value="1"/>
</dbReference>
<dbReference type="EMBL" id="RSDW01000001">
    <property type="protein sequence ID" value="RSL18960.1"/>
    <property type="molecule type" value="Genomic_DNA"/>
</dbReference>
<dbReference type="RefSeq" id="WP_260473020.1">
    <property type="nucleotide sequence ID" value="NZ_RSDW01000001.1"/>
</dbReference>
<evidence type="ECO:0000259" key="3">
    <source>
        <dbReference type="Pfam" id="PF00817"/>
    </source>
</evidence>
<name>A0A428MPZ2_9BACT</name>
<dbReference type="Gene3D" id="3.30.70.270">
    <property type="match status" value="1"/>
</dbReference>
<dbReference type="PANTHER" id="PTHR35369:SF2">
    <property type="entry name" value="BLR3025 PROTEIN"/>
    <property type="match status" value="1"/>
</dbReference>
<comment type="similarity">
    <text evidence="1">Belongs to the DNA polymerase type-Y family.</text>
</comment>
<keyword evidence="2" id="KW-0227">DNA damage</keyword>
<dbReference type="PANTHER" id="PTHR35369">
    <property type="entry name" value="BLR3025 PROTEIN-RELATED"/>
    <property type="match status" value="1"/>
</dbReference>
<evidence type="ECO:0000313" key="5">
    <source>
        <dbReference type="Proteomes" id="UP000269669"/>
    </source>
</evidence>
<evidence type="ECO:0000256" key="1">
    <source>
        <dbReference type="ARBA" id="ARBA00010945"/>
    </source>
</evidence>
<keyword evidence="5" id="KW-1185">Reference proteome</keyword>
<dbReference type="InterPro" id="IPR043502">
    <property type="entry name" value="DNA/RNA_pol_sf"/>
</dbReference>